<dbReference type="SMART" id="SM00443">
    <property type="entry name" value="G_patch"/>
    <property type="match status" value="1"/>
</dbReference>
<dbReference type="InterPro" id="IPR039146">
    <property type="entry name" value="GPANK1"/>
</dbReference>
<dbReference type="PANTHER" id="PTHR20923:SF1">
    <property type="entry name" value="G PATCH DOMAIN AND ANKYRIN REPEAT-CONTAINING PROTEIN 1"/>
    <property type="match status" value="1"/>
</dbReference>
<dbReference type="CTD" id="7918"/>
<evidence type="ECO:0000313" key="3">
    <source>
        <dbReference type="Proteomes" id="UP000504632"/>
    </source>
</evidence>
<protein>
    <submittedName>
        <fullName evidence="4">G patch domain and ankyrin repeat-containing protein 1</fullName>
    </submittedName>
</protein>
<evidence type="ECO:0000259" key="2">
    <source>
        <dbReference type="PROSITE" id="PS50174"/>
    </source>
</evidence>
<feature type="region of interest" description="Disordered" evidence="1">
    <location>
        <begin position="1"/>
        <end position="90"/>
    </location>
</feature>
<dbReference type="Proteomes" id="UP000504632">
    <property type="component" value="Chromosome 7"/>
</dbReference>
<accession>A0A6J2VWW4</accession>
<sequence length="341" mass="38594">MSVSVFFTRAKEKDKQWSEKEGRTEEREQRESISGEEAKLFYQSLIGEGDGAGRGKKGRGDKRRSERGAHRRRQVQVQPRPSPCSERDGNKLLRSAQEGDMAMLKGLLGKGCDINFRDSFYWTALMCASFAGHLEVVRVLLQQGAAWIGVVDTQGRDARDLAEQAGHESIVRELELHGAQPENTTQTSNADSAISSLWCPDCECEYRESLERHQSSILHQFNLRQTRPSPTPHYCLPPSNAGYQIMLRSGWNPSAGLGPGGSGRKQPIRTVLKRDQTGLGYGPAPQAKVTHFQPKDPMAVRRLSKERTERKTTVSQRELRKKEERDRTRERDFRQSFNLDL</sequence>
<feature type="region of interest" description="Disordered" evidence="1">
    <location>
        <begin position="295"/>
        <end position="341"/>
    </location>
</feature>
<gene>
    <name evidence="4" type="primary">gpank1</name>
</gene>
<dbReference type="InterPro" id="IPR000467">
    <property type="entry name" value="G_patch_dom"/>
</dbReference>
<dbReference type="OrthoDB" id="4735278at2759"/>
<dbReference type="AlphaFoldDB" id="A0A6J2VWW4"/>
<dbReference type="FunCoup" id="A0A6J2VWW4">
    <property type="interactions" value="841"/>
</dbReference>
<dbReference type="GeneID" id="115817287"/>
<dbReference type="SMART" id="SM00248">
    <property type="entry name" value="ANK"/>
    <property type="match status" value="3"/>
</dbReference>
<dbReference type="PROSITE" id="PS50174">
    <property type="entry name" value="G_PATCH"/>
    <property type="match status" value="1"/>
</dbReference>
<feature type="domain" description="G-patch" evidence="2">
    <location>
        <begin position="238"/>
        <end position="284"/>
    </location>
</feature>
<feature type="compositionally biased region" description="Basic and acidic residues" evidence="1">
    <location>
        <begin position="303"/>
        <end position="334"/>
    </location>
</feature>
<keyword evidence="3" id="KW-1185">Reference proteome</keyword>
<evidence type="ECO:0000313" key="4">
    <source>
        <dbReference type="RefSeq" id="XP_030636423.1"/>
    </source>
</evidence>
<dbReference type="RefSeq" id="XP_030636423.1">
    <property type="nucleotide sequence ID" value="XM_030780563.1"/>
</dbReference>
<dbReference type="InParanoid" id="A0A6J2VWW4"/>
<dbReference type="GO" id="GO:0003676">
    <property type="term" value="F:nucleic acid binding"/>
    <property type="evidence" value="ECO:0007669"/>
    <property type="project" value="InterPro"/>
</dbReference>
<dbReference type="PANTHER" id="PTHR20923">
    <property type="entry name" value="BAT4 PROTEIN-RELATED"/>
    <property type="match status" value="1"/>
</dbReference>
<feature type="compositionally biased region" description="Basic and acidic residues" evidence="1">
    <location>
        <begin position="9"/>
        <end position="39"/>
    </location>
</feature>
<proteinExistence type="predicted"/>
<dbReference type="Pfam" id="PF12796">
    <property type="entry name" value="Ank_2"/>
    <property type="match status" value="1"/>
</dbReference>
<dbReference type="InterPro" id="IPR036770">
    <property type="entry name" value="Ankyrin_rpt-contain_sf"/>
</dbReference>
<evidence type="ECO:0000256" key="1">
    <source>
        <dbReference type="SAM" id="MobiDB-lite"/>
    </source>
</evidence>
<organism evidence="3 4">
    <name type="scientific">Chanos chanos</name>
    <name type="common">Milkfish</name>
    <name type="synonym">Mugil chanos</name>
    <dbReference type="NCBI Taxonomy" id="29144"/>
    <lineage>
        <taxon>Eukaryota</taxon>
        <taxon>Metazoa</taxon>
        <taxon>Chordata</taxon>
        <taxon>Craniata</taxon>
        <taxon>Vertebrata</taxon>
        <taxon>Euteleostomi</taxon>
        <taxon>Actinopterygii</taxon>
        <taxon>Neopterygii</taxon>
        <taxon>Teleostei</taxon>
        <taxon>Ostariophysi</taxon>
        <taxon>Gonorynchiformes</taxon>
        <taxon>Chanidae</taxon>
        <taxon>Chanos</taxon>
    </lineage>
</organism>
<reference evidence="4" key="1">
    <citation type="submission" date="2025-08" db="UniProtKB">
        <authorList>
            <consortium name="RefSeq"/>
        </authorList>
    </citation>
    <scope>IDENTIFICATION</scope>
</reference>
<dbReference type="InterPro" id="IPR002110">
    <property type="entry name" value="Ankyrin_rpt"/>
</dbReference>
<dbReference type="Gene3D" id="1.25.40.20">
    <property type="entry name" value="Ankyrin repeat-containing domain"/>
    <property type="match status" value="1"/>
</dbReference>
<dbReference type="Pfam" id="PF01585">
    <property type="entry name" value="G-patch"/>
    <property type="match status" value="1"/>
</dbReference>
<name>A0A6J2VWW4_CHACN</name>
<dbReference type="SUPFAM" id="SSF48403">
    <property type="entry name" value="Ankyrin repeat"/>
    <property type="match status" value="1"/>
</dbReference>